<evidence type="ECO:0000313" key="1">
    <source>
        <dbReference type="EMBL" id="SDL02825.1"/>
    </source>
</evidence>
<gene>
    <name evidence="1" type="ORF">SAMN05421823_104180</name>
</gene>
<dbReference type="STRING" id="1075417.SAMN05421823_104180"/>
<name>A0A1G9GQN4_9BACT</name>
<evidence type="ECO:0000313" key="2">
    <source>
        <dbReference type="Proteomes" id="UP000198510"/>
    </source>
</evidence>
<proteinExistence type="predicted"/>
<dbReference type="EMBL" id="FNFO01000004">
    <property type="protein sequence ID" value="SDL02825.1"/>
    <property type="molecule type" value="Genomic_DNA"/>
</dbReference>
<accession>A0A1G9GQN4</accession>
<reference evidence="1 2" key="1">
    <citation type="submission" date="2016-10" db="EMBL/GenBank/DDBJ databases">
        <authorList>
            <person name="de Groot N.N."/>
        </authorList>
    </citation>
    <scope>NUCLEOTIDE SEQUENCE [LARGE SCALE GENOMIC DNA]</scope>
    <source>
        <strain evidence="1 2">DSM 25186</strain>
    </source>
</reference>
<dbReference type="Proteomes" id="UP000198510">
    <property type="component" value="Unassembled WGS sequence"/>
</dbReference>
<dbReference type="RefSeq" id="WP_089682066.1">
    <property type="nucleotide sequence ID" value="NZ_FNFO01000004.1"/>
</dbReference>
<protein>
    <submittedName>
        <fullName evidence="1">Uncharacterized protein</fullName>
    </submittedName>
</protein>
<dbReference type="AlphaFoldDB" id="A0A1G9GQN4"/>
<sequence>MLALFSAVALLVSACEEPIKTSWVYYAETGCDDPWPAGTSDEETKANLVKYLSQYEIPVYKIAIHEGEACDDCSCDTGRKFRVEINRKSEEEALQIGFQELPEGDAVVYGSMLQR</sequence>
<organism evidence="1 2">
    <name type="scientific">Catalinimonas alkaloidigena</name>
    <dbReference type="NCBI Taxonomy" id="1075417"/>
    <lineage>
        <taxon>Bacteria</taxon>
        <taxon>Pseudomonadati</taxon>
        <taxon>Bacteroidota</taxon>
        <taxon>Cytophagia</taxon>
        <taxon>Cytophagales</taxon>
        <taxon>Catalimonadaceae</taxon>
        <taxon>Catalinimonas</taxon>
    </lineage>
</organism>
<keyword evidence="2" id="KW-1185">Reference proteome</keyword>
<dbReference type="OrthoDB" id="1447715at2"/>